<dbReference type="AlphaFoldDB" id="A0A4R7K1M3"/>
<gene>
    <name evidence="1" type="ORF">DES49_0354</name>
</gene>
<evidence type="ECO:0000313" key="1">
    <source>
        <dbReference type="EMBL" id="TDT44254.1"/>
    </source>
</evidence>
<comment type="caution">
    <text evidence="1">The sequence shown here is derived from an EMBL/GenBank/DDBJ whole genome shotgun (WGS) entry which is preliminary data.</text>
</comment>
<name>A0A4R7K1M3_9GAMM</name>
<dbReference type="Proteomes" id="UP000295830">
    <property type="component" value="Unassembled WGS sequence"/>
</dbReference>
<dbReference type="EMBL" id="SOAX01000001">
    <property type="protein sequence ID" value="TDT44254.1"/>
    <property type="molecule type" value="Genomic_DNA"/>
</dbReference>
<reference evidence="1 2" key="1">
    <citation type="submission" date="2019-03" db="EMBL/GenBank/DDBJ databases">
        <title>Genomic Encyclopedia of Type Strains, Phase IV (KMG-IV): sequencing the most valuable type-strain genomes for metagenomic binning, comparative biology and taxonomic classification.</title>
        <authorList>
            <person name="Goeker M."/>
        </authorList>
    </citation>
    <scope>NUCLEOTIDE SEQUENCE [LARGE SCALE GENOMIC DNA]</scope>
    <source>
        <strain evidence="1 2">DSM 15505</strain>
    </source>
</reference>
<evidence type="ECO:0000313" key="2">
    <source>
        <dbReference type="Proteomes" id="UP000295830"/>
    </source>
</evidence>
<proteinExistence type="predicted"/>
<dbReference type="RefSeq" id="WP_133734655.1">
    <property type="nucleotide sequence ID" value="NZ_SOAX01000001.1"/>
</dbReference>
<dbReference type="OrthoDB" id="1425096at2"/>
<protein>
    <submittedName>
        <fullName evidence="1">Uncharacterized protein</fullName>
    </submittedName>
</protein>
<organism evidence="1 2">
    <name type="scientific">Halospina denitrificans</name>
    <dbReference type="NCBI Taxonomy" id="332522"/>
    <lineage>
        <taxon>Bacteria</taxon>
        <taxon>Pseudomonadati</taxon>
        <taxon>Pseudomonadota</taxon>
        <taxon>Gammaproteobacteria</taxon>
        <taxon>Halospina</taxon>
    </lineage>
</organism>
<keyword evidence="2" id="KW-1185">Reference proteome</keyword>
<sequence length="218" mass="25136">MPDDFEVLKARHRTIREQLPDSLDLRVHRALSWLNRSEQCADDDGRFVFLWIAFNAVYAQEMRAETPMPEQRVLRDFLEKLVQLDRDGQLSAVVWTEFPNAIRLLLNNQYVFQPYWDCQNGVRPRGEWHGLFERAKVTASRALGSNDTTRVLGEVFSRLYTLRNQIMHGGSTWNSSINREQVRDGANILGQLVPVIIAILMAHPEADWGDPCYPVVAN</sequence>
<accession>A0A4R7K1M3</accession>